<feature type="transmembrane region" description="Helical" evidence="1">
    <location>
        <begin position="56"/>
        <end position="76"/>
    </location>
</feature>
<gene>
    <name evidence="2" type="ORF">FHS12_002022</name>
</gene>
<protein>
    <submittedName>
        <fullName evidence="2">Putative membrane protein</fullName>
    </submittedName>
</protein>
<dbReference type="AlphaFoldDB" id="A0A7W5A3X4"/>
<evidence type="ECO:0000313" key="3">
    <source>
        <dbReference type="Proteomes" id="UP000577707"/>
    </source>
</evidence>
<keyword evidence="3" id="KW-1185">Reference proteome</keyword>
<reference evidence="2 3" key="1">
    <citation type="submission" date="2020-08" db="EMBL/GenBank/DDBJ databases">
        <title>Genomic Encyclopedia of Type Strains, Phase III (KMG-III): the genomes of soil and plant-associated and newly described type strains.</title>
        <authorList>
            <person name="Whitman W."/>
        </authorList>
    </citation>
    <scope>NUCLEOTIDE SEQUENCE [LARGE SCALE GENOMIC DNA]</scope>
    <source>
        <strain evidence="2 3">CECT 3302</strain>
    </source>
</reference>
<dbReference type="RefSeq" id="WP_183544785.1">
    <property type="nucleotide sequence ID" value="NZ_BMQT01000002.1"/>
</dbReference>
<keyword evidence="1" id="KW-0472">Membrane</keyword>
<comment type="caution">
    <text evidence="2">The sequence shown here is derived from an EMBL/GenBank/DDBJ whole genome shotgun (WGS) entry which is preliminary data.</text>
</comment>
<accession>A0A7W5A3X4</accession>
<dbReference type="Proteomes" id="UP000577707">
    <property type="component" value="Unassembled WGS sequence"/>
</dbReference>
<evidence type="ECO:0000313" key="2">
    <source>
        <dbReference type="EMBL" id="MBB3089076.1"/>
    </source>
</evidence>
<dbReference type="EMBL" id="JACHXG010000004">
    <property type="protein sequence ID" value="MBB3089076.1"/>
    <property type="molecule type" value="Genomic_DNA"/>
</dbReference>
<keyword evidence="1" id="KW-1133">Transmembrane helix</keyword>
<name>A0A7W5A3X4_9ACTN</name>
<keyword evidence="1" id="KW-0812">Transmembrane</keyword>
<feature type="transmembrane region" description="Helical" evidence="1">
    <location>
        <begin position="13"/>
        <end position="35"/>
    </location>
</feature>
<organism evidence="2 3">
    <name type="scientific">Nocardioides albus</name>
    <dbReference type="NCBI Taxonomy" id="1841"/>
    <lineage>
        <taxon>Bacteria</taxon>
        <taxon>Bacillati</taxon>
        <taxon>Actinomycetota</taxon>
        <taxon>Actinomycetes</taxon>
        <taxon>Propionibacteriales</taxon>
        <taxon>Nocardioidaceae</taxon>
        <taxon>Nocardioides</taxon>
    </lineage>
</organism>
<evidence type="ECO:0000256" key="1">
    <source>
        <dbReference type="SAM" id="Phobius"/>
    </source>
</evidence>
<sequence>MTPMIGLPTGAEWAYLIGGIMLLLVWCAITVWWLMMLVQALRTPDSVWTAAGQSKILYVLLMIFLGWLGALLYVFIARPGLRPGLRA</sequence>
<proteinExistence type="predicted"/>